<proteinExistence type="predicted"/>
<dbReference type="EMBL" id="JABSTQ010007017">
    <property type="protein sequence ID" value="KAG0436343.1"/>
    <property type="molecule type" value="Genomic_DNA"/>
</dbReference>
<sequence>MRTPPATRSRSWAPVRRRLRSLNDRMSTALELVTEHLAAVTGGTGGQRQREPEGLDDRKSVADFVAVLGVCARASSASDA</sequence>
<comment type="caution">
    <text evidence="1">The sequence shown here is derived from an EMBL/GenBank/DDBJ whole genome shotgun (WGS) entry which is preliminary data.</text>
</comment>
<keyword evidence="2" id="KW-1185">Reference proteome</keyword>
<protein>
    <submittedName>
        <fullName evidence="1">Uncharacterized protein</fullName>
    </submittedName>
</protein>
<accession>A0AC60QNT9</accession>
<gene>
    <name evidence="1" type="ORF">HPB47_018004</name>
</gene>
<dbReference type="Proteomes" id="UP000805193">
    <property type="component" value="Unassembled WGS sequence"/>
</dbReference>
<reference evidence="1 2" key="1">
    <citation type="journal article" date="2020" name="Cell">
        <title>Large-Scale Comparative Analyses of Tick Genomes Elucidate Their Genetic Diversity and Vector Capacities.</title>
        <authorList>
            <consortium name="Tick Genome and Microbiome Consortium (TIGMIC)"/>
            <person name="Jia N."/>
            <person name="Wang J."/>
            <person name="Shi W."/>
            <person name="Du L."/>
            <person name="Sun Y."/>
            <person name="Zhan W."/>
            <person name="Jiang J.F."/>
            <person name="Wang Q."/>
            <person name="Zhang B."/>
            <person name="Ji P."/>
            <person name="Bell-Sakyi L."/>
            <person name="Cui X.M."/>
            <person name="Yuan T.T."/>
            <person name="Jiang B.G."/>
            <person name="Yang W.F."/>
            <person name="Lam T.T."/>
            <person name="Chang Q.C."/>
            <person name="Ding S.J."/>
            <person name="Wang X.J."/>
            <person name="Zhu J.G."/>
            <person name="Ruan X.D."/>
            <person name="Zhao L."/>
            <person name="Wei J.T."/>
            <person name="Ye R.Z."/>
            <person name="Que T.C."/>
            <person name="Du C.H."/>
            <person name="Zhou Y.H."/>
            <person name="Cheng J.X."/>
            <person name="Dai P.F."/>
            <person name="Guo W.B."/>
            <person name="Han X.H."/>
            <person name="Huang E.J."/>
            <person name="Li L.F."/>
            <person name="Wei W."/>
            <person name="Gao Y.C."/>
            <person name="Liu J.Z."/>
            <person name="Shao H.Z."/>
            <person name="Wang X."/>
            <person name="Wang C.C."/>
            <person name="Yang T.C."/>
            <person name="Huo Q.B."/>
            <person name="Li W."/>
            <person name="Chen H.Y."/>
            <person name="Chen S.E."/>
            <person name="Zhou L.G."/>
            <person name="Ni X.B."/>
            <person name="Tian J.H."/>
            <person name="Sheng Y."/>
            <person name="Liu T."/>
            <person name="Pan Y.S."/>
            <person name="Xia L.Y."/>
            <person name="Li J."/>
            <person name="Zhao F."/>
            <person name="Cao W.C."/>
        </authorList>
    </citation>
    <scope>NUCLEOTIDE SEQUENCE [LARGE SCALE GENOMIC DNA]</scope>
    <source>
        <strain evidence="1">Iper-2018</strain>
    </source>
</reference>
<evidence type="ECO:0000313" key="2">
    <source>
        <dbReference type="Proteomes" id="UP000805193"/>
    </source>
</evidence>
<evidence type="ECO:0000313" key="1">
    <source>
        <dbReference type="EMBL" id="KAG0436343.1"/>
    </source>
</evidence>
<organism evidence="1 2">
    <name type="scientific">Ixodes persulcatus</name>
    <name type="common">Taiga tick</name>
    <dbReference type="NCBI Taxonomy" id="34615"/>
    <lineage>
        <taxon>Eukaryota</taxon>
        <taxon>Metazoa</taxon>
        <taxon>Ecdysozoa</taxon>
        <taxon>Arthropoda</taxon>
        <taxon>Chelicerata</taxon>
        <taxon>Arachnida</taxon>
        <taxon>Acari</taxon>
        <taxon>Parasitiformes</taxon>
        <taxon>Ixodida</taxon>
        <taxon>Ixodoidea</taxon>
        <taxon>Ixodidae</taxon>
        <taxon>Ixodinae</taxon>
        <taxon>Ixodes</taxon>
    </lineage>
</organism>
<name>A0AC60QNT9_IXOPE</name>